<sequence length="87" mass="9693">MLTVTFATYNNLSTSMAGSWHRRHTKTKTTPIFKPSSPQPGYQSNGGGAAPEVSDPEKIRLEQSYRERGEERGRARDTPLSVRISNV</sequence>
<evidence type="ECO:0000313" key="2">
    <source>
        <dbReference type="Proteomes" id="UP001057452"/>
    </source>
</evidence>
<accession>A0ACB9WA52</accession>
<dbReference type="Proteomes" id="UP001057452">
    <property type="component" value="Chromosome 17"/>
</dbReference>
<protein>
    <submittedName>
        <fullName evidence="1">Uncharacterized protein</fullName>
    </submittedName>
</protein>
<organism evidence="1 2">
    <name type="scientific">Chaenocephalus aceratus</name>
    <name type="common">Blackfin icefish</name>
    <name type="synonym">Chaenichthys aceratus</name>
    <dbReference type="NCBI Taxonomy" id="36190"/>
    <lineage>
        <taxon>Eukaryota</taxon>
        <taxon>Metazoa</taxon>
        <taxon>Chordata</taxon>
        <taxon>Craniata</taxon>
        <taxon>Vertebrata</taxon>
        <taxon>Euteleostomi</taxon>
        <taxon>Actinopterygii</taxon>
        <taxon>Neopterygii</taxon>
        <taxon>Teleostei</taxon>
        <taxon>Neoteleostei</taxon>
        <taxon>Acanthomorphata</taxon>
        <taxon>Eupercaria</taxon>
        <taxon>Perciformes</taxon>
        <taxon>Notothenioidei</taxon>
        <taxon>Channichthyidae</taxon>
        <taxon>Chaenocephalus</taxon>
    </lineage>
</organism>
<gene>
    <name evidence="1" type="ORF">KUCAC02_018676</name>
</gene>
<comment type="caution">
    <text evidence="1">The sequence shown here is derived from an EMBL/GenBank/DDBJ whole genome shotgun (WGS) entry which is preliminary data.</text>
</comment>
<keyword evidence="2" id="KW-1185">Reference proteome</keyword>
<name>A0ACB9WA52_CHAAC</name>
<reference evidence="1" key="1">
    <citation type="submission" date="2022-05" db="EMBL/GenBank/DDBJ databases">
        <title>Chromosome-level genome of Chaenocephalus aceratus.</title>
        <authorList>
            <person name="Park H."/>
        </authorList>
    </citation>
    <scope>NUCLEOTIDE SEQUENCE</scope>
    <source>
        <strain evidence="1">KU_202001</strain>
    </source>
</reference>
<evidence type="ECO:0000313" key="1">
    <source>
        <dbReference type="EMBL" id="KAI4809812.1"/>
    </source>
</evidence>
<proteinExistence type="predicted"/>
<dbReference type="EMBL" id="CM043801">
    <property type="protein sequence ID" value="KAI4809812.1"/>
    <property type="molecule type" value="Genomic_DNA"/>
</dbReference>